<evidence type="ECO:0000256" key="2">
    <source>
        <dbReference type="ARBA" id="ARBA00006364"/>
    </source>
</evidence>
<evidence type="ECO:0000256" key="1">
    <source>
        <dbReference type="ARBA" id="ARBA00004651"/>
    </source>
</evidence>
<evidence type="ECO:0000256" key="3">
    <source>
        <dbReference type="ARBA" id="ARBA00022475"/>
    </source>
</evidence>
<proteinExistence type="inferred from homology"/>
<gene>
    <name evidence="9" type="ORF">DdX_05358</name>
</gene>
<dbReference type="InterPro" id="IPR008516">
    <property type="entry name" value="Na/K-Atpase_Interacting"/>
</dbReference>
<feature type="region of interest" description="Disordered" evidence="8">
    <location>
        <begin position="190"/>
        <end position="266"/>
    </location>
</feature>
<feature type="compositionally biased region" description="Polar residues" evidence="8">
    <location>
        <begin position="467"/>
        <end position="483"/>
    </location>
</feature>
<feature type="transmembrane region" description="Helical" evidence="7">
    <location>
        <begin position="70"/>
        <end position="92"/>
    </location>
</feature>
<evidence type="ECO:0000313" key="10">
    <source>
        <dbReference type="Proteomes" id="UP001201812"/>
    </source>
</evidence>
<feature type="compositionally biased region" description="Basic and acidic residues" evidence="8">
    <location>
        <begin position="323"/>
        <end position="335"/>
    </location>
</feature>
<feature type="transmembrane region" description="Helical" evidence="7">
    <location>
        <begin position="42"/>
        <end position="63"/>
    </location>
</feature>
<keyword evidence="4 7" id="KW-0812">Transmembrane</keyword>
<evidence type="ECO:0000313" key="9">
    <source>
        <dbReference type="EMBL" id="KAI1719991.1"/>
    </source>
</evidence>
<dbReference type="Pfam" id="PF05640">
    <property type="entry name" value="NKAIN"/>
    <property type="match status" value="1"/>
</dbReference>
<comment type="subcellular location">
    <subcellularLocation>
        <location evidence="1 7">Cell membrane</location>
        <topology evidence="1 7">Multi-pass membrane protein</topology>
    </subcellularLocation>
</comment>
<sequence>MCLSSDGHASAASSSQRWLIILLTFWLLLTIGRQAFDLIGKLWIPVAFNLLQVLSCISGLFAAWQCRRGLLIALCVCTVISMAYNVALMLWYGNWLGNTRQSAWLSAGLPFGHSFFLRYTPFCGAHFNLTASQWEQNSNCILPYWYLEGVQAVFHILLAISTFVLTIFTLVDLCRGRLGSSCNKYAAYGRRNGSSSTETTQRSSQGSKKEAVRTGQVTTAVALNGGPRNGNMRKANLPPKAPDSVNDLSSGYMNSSYESPVEGGTAGMSKKQYASNNNFLTKSQRRIYGQQNSQRHKKIISNLAERDAHAHQIGHEQFQPSKLDIESEHHSDSSTDTRSAPLPPPPPDCMPLPPTSPCPPPFPADPVNNYVSTRIYARNGQASGSSRYKQQAPNGHIHRPHSSVDYYAGSDVGQYSSEYLSPYQINGVDHNQNVKLRAISPSPYYSQPKHKIQNEKTAGGSLRIYSTGRQKNSEYSGQTNSRGGSERRGSATNLTSLISFDPKNDEMRDAPRDEDSDAYVHSNILQKFPTTEPHAVNNSRLSLHDPGQLENSQQESLRALGLSGSQDSVPSMRAPAPPSYPANIQPIRQRMIPSSSSQTNLSSVKMENMDTKDTSGEISPDWSQVGIQHPKQAPGYEKSNALIGKIQCNPTNANASIYECIGNRPMPSTAFPAVSQVSCSQPVQPRSVTGVSVASAISLSRDYGYFRDFPQQSTHMPADSRLWPVQNFVHSSDVQQVPSSSTFLGMSHLKEVSTFDDHVGIRSTHFDAFGGGQQISNGANPPYFNNRFAGTRTNPREHPPASSLFPTNDDNNGLLV</sequence>
<feature type="region of interest" description="Disordered" evidence="8">
    <location>
        <begin position="787"/>
        <end position="816"/>
    </location>
</feature>
<evidence type="ECO:0000256" key="4">
    <source>
        <dbReference type="ARBA" id="ARBA00022692"/>
    </source>
</evidence>
<dbReference type="EMBL" id="JAKKPZ010000006">
    <property type="protein sequence ID" value="KAI1719991.1"/>
    <property type="molecule type" value="Genomic_DNA"/>
</dbReference>
<feature type="compositionally biased region" description="Low complexity" evidence="8">
    <location>
        <begin position="193"/>
        <end position="206"/>
    </location>
</feature>
<dbReference type="Proteomes" id="UP001201812">
    <property type="component" value="Unassembled WGS sequence"/>
</dbReference>
<feature type="region of interest" description="Disordered" evidence="8">
    <location>
        <begin position="441"/>
        <end position="491"/>
    </location>
</feature>
<feature type="compositionally biased region" description="Pro residues" evidence="8">
    <location>
        <begin position="341"/>
        <end position="357"/>
    </location>
</feature>
<dbReference type="PANTHER" id="PTHR13084:SF6">
    <property type="entry name" value="SODIUM_POTASSIUM-TRANSPORTING ATPASE SUBUNIT BETA-1-INTERACTING PROTEIN"/>
    <property type="match status" value="1"/>
</dbReference>
<feature type="transmembrane region" description="Helical" evidence="7">
    <location>
        <begin position="18"/>
        <end position="36"/>
    </location>
</feature>
<evidence type="ECO:0000256" key="6">
    <source>
        <dbReference type="ARBA" id="ARBA00023136"/>
    </source>
</evidence>
<feature type="compositionally biased region" description="Polar residues" evidence="8">
    <location>
        <begin position="804"/>
        <end position="816"/>
    </location>
</feature>
<keyword evidence="5 7" id="KW-1133">Transmembrane helix</keyword>
<dbReference type="GO" id="GO:0005886">
    <property type="term" value="C:plasma membrane"/>
    <property type="evidence" value="ECO:0007669"/>
    <property type="project" value="UniProtKB-SubCell"/>
</dbReference>
<evidence type="ECO:0000256" key="8">
    <source>
        <dbReference type="SAM" id="MobiDB-lite"/>
    </source>
</evidence>
<feature type="transmembrane region" description="Helical" evidence="7">
    <location>
        <begin position="152"/>
        <end position="171"/>
    </location>
</feature>
<protein>
    <recommendedName>
        <fullName evidence="7">Sodium/potassium-transporting ATPase subunit beta-1-interacting protein</fullName>
        <shortName evidence="7">Na(+)/K(+)-transporting ATPase subunit beta-1-interacting protein</shortName>
    </recommendedName>
</protein>
<accession>A0AAD4N944</accession>
<dbReference type="GO" id="GO:0002028">
    <property type="term" value="P:regulation of sodium ion transport"/>
    <property type="evidence" value="ECO:0007669"/>
    <property type="project" value="UniProtKB-UniRule"/>
</dbReference>
<keyword evidence="10" id="KW-1185">Reference proteome</keyword>
<feature type="region of interest" description="Disordered" evidence="8">
    <location>
        <begin position="316"/>
        <end position="357"/>
    </location>
</feature>
<name>A0AAD4N944_9BILA</name>
<evidence type="ECO:0000256" key="7">
    <source>
        <dbReference type="RuleBase" id="RU368041"/>
    </source>
</evidence>
<keyword evidence="3 7" id="KW-1003">Cell membrane</keyword>
<keyword evidence="6 7" id="KW-0472">Membrane</keyword>
<feature type="compositionally biased region" description="Polar residues" evidence="8">
    <location>
        <begin position="246"/>
        <end position="258"/>
    </location>
</feature>
<dbReference type="PANTHER" id="PTHR13084">
    <property type="entry name" value="T-CELL LYMPHOMA BREAKPOINT-ASSOCIATED TARGET 1-RELATED"/>
    <property type="match status" value="1"/>
</dbReference>
<evidence type="ECO:0000256" key="5">
    <source>
        <dbReference type="ARBA" id="ARBA00022989"/>
    </source>
</evidence>
<reference evidence="9" key="1">
    <citation type="submission" date="2022-01" db="EMBL/GenBank/DDBJ databases">
        <title>Genome Sequence Resource for Two Populations of Ditylenchus destructor, the Migratory Endoparasitic Phytonematode.</title>
        <authorList>
            <person name="Zhang H."/>
            <person name="Lin R."/>
            <person name="Xie B."/>
        </authorList>
    </citation>
    <scope>NUCLEOTIDE SEQUENCE</scope>
    <source>
        <strain evidence="9">BazhouSP</strain>
    </source>
</reference>
<dbReference type="AlphaFoldDB" id="A0AAD4N944"/>
<comment type="similarity">
    <text evidence="2 7">Belongs to the NKAIN family.</text>
</comment>
<feature type="region of interest" description="Disordered" evidence="8">
    <location>
        <begin position="526"/>
        <end position="554"/>
    </location>
</feature>
<organism evidence="9 10">
    <name type="scientific">Ditylenchus destructor</name>
    <dbReference type="NCBI Taxonomy" id="166010"/>
    <lineage>
        <taxon>Eukaryota</taxon>
        <taxon>Metazoa</taxon>
        <taxon>Ecdysozoa</taxon>
        <taxon>Nematoda</taxon>
        <taxon>Chromadorea</taxon>
        <taxon>Rhabditida</taxon>
        <taxon>Tylenchina</taxon>
        <taxon>Tylenchomorpha</taxon>
        <taxon>Sphaerularioidea</taxon>
        <taxon>Anguinidae</taxon>
        <taxon>Anguininae</taxon>
        <taxon>Ditylenchus</taxon>
    </lineage>
</organism>
<comment type="caution">
    <text evidence="9">The sequence shown here is derived from an EMBL/GenBank/DDBJ whole genome shotgun (WGS) entry which is preliminary data.</text>
</comment>